<proteinExistence type="inferred from homology"/>
<dbReference type="InterPro" id="IPR050481">
    <property type="entry name" value="UDP-glycosyltransf_plant"/>
</dbReference>
<gene>
    <name evidence="2" type="ORF">glysoja_036351</name>
</gene>
<evidence type="ECO:0000313" key="2">
    <source>
        <dbReference type="EMBL" id="KHN29780.1"/>
    </source>
</evidence>
<comment type="similarity">
    <text evidence="1">Belongs to the UDP-glycosyltransferase family.</text>
</comment>
<dbReference type="EC" id="2.4.1.111" evidence="2"/>
<reference evidence="2" key="1">
    <citation type="submission" date="2014-07" db="EMBL/GenBank/DDBJ databases">
        <title>Identification of a novel salt tolerance gene in wild soybean by whole-genome sequencing.</title>
        <authorList>
            <person name="Lam H.-M."/>
            <person name="Qi X."/>
            <person name="Li M.-W."/>
            <person name="Liu X."/>
            <person name="Xie M."/>
            <person name="Ni M."/>
            <person name="Xu X."/>
        </authorList>
    </citation>
    <scope>NUCLEOTIDE SEQUENCE [LARGE SCALE GENOMIC DNA]</scope>
    <source>
        <tissue evidence="2">Root</tissue>
    </source>
</reference>
<keyword evidence="2" id="KW-0328">Glycosyltransferase</keyword>
<dbReference type="EMBL" id="KN652216">
    <property type="protein sequence ID" value="KHN29780.1"/>
    <property type="molecule type" value="Genomic_DNA"/>
</dbReference>
<dbReference type="AlphaFoldDB" id="A0A0B2R8C9"/>
<protein>
    <submittedName>
        <fullName evidence="2">Anthocyanidin 3-O-glucosyltransferase 1</fullName>
        <ecNumber evidence="2">2.4.1.111</ecNumber>
    </submittedName>
</protein>
<name>A0A0B2R8C9_GLYSO</name>
<dbReference type="PANTHER" id="PTHR48048">
    <property type="entry name" value="GLYCOSYLTRANSFERASE"/>
    <property type="match status" value="1"/>
</dbReference>
<accession>A0A0B2R8C9</accession>
<dbReference type="PANTHER" id="PTHR48048:SF45">
    <property type="entry name" value="GLYCOSYLTRANSFERASE"/>
    <property type="match status" value="1"/>
</dbReference>
<dbReference type="Proteomes" id="UP000053555">
    <property type="component" value="Unassembled WGS sequence"/>
</dbReference>
<dbReference type="Gene3D" id="3.40.50.2000">
    <property type="entry name" value="Glycogen Phosphorylase B"/>
    <property type="match status" value="2"/>
</dbReference>
<evidence type="ECO:0000256" key="1">
    <source>
        <dbReference type="ARBA" id="ARBA00009995"/>
    </source>
</evidence>
<dbReference type="SUPFAM" id="SSF53756">
    <property type="entry name" value="UDP-Glycosyltransferase/glycogen phosphorylase"/>
    <property type="match status" value="1"/>
</dbReference>
<dbReference type="GO" id="GO:0047209">
    <property type="term" value="F:coniferyl-alcohol glucosyltransferase activity"/>
    <property type="evidence" value="ECO:0007669"/>
    <property type="project" value="UniProtKB-EC"/>
</dbReference>
<keyword evidence="2" id="KW-0808">Transferase</keyword>
<sequence>MMQWGGVRVALWLEFDVGEFVAWRAGCHVALYAEQQMNAFQMVRELGLAVRIRVDYRVDGNLVRAEEVENDVRLLMKGCDEIRKKVKETSDKCRVALIENGSSYNNLISMIQELTS</sequence>
<organism evidence="2">
    <name type="scientific">Glycine soja</name>
    <name type="common">Wild soybean</name>
    <dbReference type="NCBI Taxonomy" id="3848"/>
    <lineage>
        <taxon>Eukaryota</taxon>
        <taxon>Viridiplantae</taxon>
        <taxon>Streptophyta</taxon>
        <taxon>Embryophyta</taxon>
        <taxon>Tracheophyta</taxon>
        <taxon>Spermatophyta</taxon>
        <taxon>Magnoliopsida</taxon>
        <taxon>eudicotyledons</taxon>
        <taxon>Gunneridae</taxon>
        <taxon>Pentapetalae</taxon>
        <taxon>rosids</taxon>
        <taxon>fabids</taxon>
        <taxon>Fabales</taxon>
        <taxon>Fabaceae</taxon>
        <taxon>Papilionoideae</taxon>
        <taxon>50 kb inversion clade</taxon>
        <taxon>NPAAA clade</taxon>
        <taxon>indigoferoid/millettioid clade</taxon>
        <taxon>Phaseoleae</taxon>
        <taxon>Glycine</taxon>
        <taxon>Glycine subgen. Soja</taxon>
    </lineage>
</organism>